<sequence>MKKQILPLTVAGTMLVSGSFLTGNTVLAGDNGPNGPNYGGNETIKNERLHSYEEMVSFLEKVDKRSEALELEVYGQSVKGRDLYLAKFGTMNEDNPTILFLTQQHGNEALTTEGALEMIKYLSSNGKNVQDILENVNVLIAPRLNVDGAEGDVDFSLEDYVSGTHTRYNANGVDLNRDHVDREQPETKALHENILQKYQPDYMIDLHHQGTQTTLGDTGELVSGSILYPTNESVDPTVVEQSKQLGAVVYNAVDAKGYGLLSKYPGGSAPTISRNGLAMEYGIATLLFEMRGMADHYRDDYVLGQKSNGYLIQQAVTAMKASLEALADDSIDSTDTSFWDTLPESNYDGE</sequence>
<keyword evidence="9" id="KW-0732">Signal</keyword>
<keyword evidence="5" id="KW-0378">Hydrolase</keyword>
<evidence type="ECO:0000313" key="11">
    <source>
        <dbReference type="EMBL" id="KMM36796.1"/>
    </source>
</evidence>
<keyword evidence="11" id="KW-0121">Carboxypeptidase</keyword>
<evidence type="ECO:0000259" key="10">
    <source>
        <dbReference type="PROSITE" id="PS52035"/>
    </source>
</evidence>
<evidence type="ECO:0000256" key="2">
    <source>
        <dbReference type="ARBA" id="ARBA00005988"/>
    </source>
</evidence>
<evidence type="ECO:0000256" key="5">
    <source>
        <dbReference type="ARBA" id="ARBA00022801"/>
    </source>
</evidence>
<dbReference type="PATRIC" id="fig|157733.3.peg.593"/>
<evidence type="ECO:0000256" key="3">
    <source>
        <dbReference type="ARBA" id="ARBA00022670"/>
    </source>
</evidence>
<evidence type="ECO:0000256" key="6">
    <source>
        <dbReference type="ARBA" id="ARBA00022833"/>
    </source>
</evidence>
<evidence type="ECO:0000256" key="8">
    <source>
        <dbReference type="PROSITE-ProRule" id="PRU01379"/>
    </source>
</evidence>
<dbReference type="GO" id="GO:0004181">
    <property type="term" value="F:metallocarboxypeptidase activity"/>
    <property type="evidence" value="ECO:0007669"/>
    <property type="project" value="InterPro"/>
</dbReference>
<dbReference type="PROSITE" id="PS52035">
    <property type="entry name" value="PEPTIDASE_M14"/>
    <property type="match status" value="1"/>
</dbReference>
<dbReference type="STRING" id="157733.AB986_12785"/>
<dbReference type="SMART" id="SM00631">
    <property type="entry name" value="Zn_pept"/>
    <property type="match status" value="1"/>
</dbReference>
<comment type="caution">
    <text evidence="11">The sequence shown here is derived from an EMBL/GenBank/DDBJ whole genome shotgun (WGS) entry which is preliminary data.</text>
</comment>
<evidence type="ECO:0000256" key="4">
    <source>
        <dbReference type="ARBA" id="ARBA00022723"/>
    </source>
</evidence>
<comment type="similarity">
    <text evidence="2 8">Belongs to the peptidase M14 family.</text>
</comment>
<dbReference type="AlphaFoldDB" id="A0A0J6CKN1"/>
<dbReference type="Pfam" id="PF00246">
    <property type="entry name" value="Peptidase_M14"/>
    <property type="match status" value="1"/>
</dbReference>
<evidence type="ECO:0000256" key="7">
    <source>
        <dbReference type="ARBA" id="ARBA00023049"/>
    </source>
</evidence>
<gene>
    <name evidence="11" type="ORF">AB986_12785</name>
</gene>
<dbReference type="PANTHER" id="PTHR11705">
    <property type="entry name" value="PROTEASE FAMILY M14 CARBOXYPEPTIDASE A,B"/>
    <property type="match status" value="1"/>
</dbReference>
<proteinExistence type="inferred from homology"/>
<evidence type="ECO:0000256" key="1">
    <source>
        <dbReference type="ARBA" id="ARBA00001947"/>
    </source>
</evidence>
<feature type="active site" description="Proton donor/acceptor" evidence="8">
    <location>
        <position position="289"/>
    </location>
</feature>
<dbReference type="GO" id="GO:0005615">
    <property type="term" value="C:extracellular space"/>
    <property type="evidence" value="ECO:0007669"/>
    <property type="project" value="TreeGrafter"/>
</dbReference>
<evidence type="ECO:0000313" key="12">
    <source>
        <dbReference type="Proteomes" id="UP000035996"/>
    </source>
</evidence>
<accession>A0A0J6CKN1</accession>
<dbReference type="PANTHER" id="PTHR11705:SF143">
    <property type="entry name" value="SLL0236 PROTEIN"/>
    <property type="match status" value="1"/>
</dbReference>
<dbReference type="RefSeq" id="WP_048311507.1">
    <property type="nucleotide sequence ID" value="NZ_CP119526.1"/>
</dbReference>
<name>A0A0J6CKN1_9BACL</name>
<dbReference type="GO" id="GO:0006508">
    <property type="term" value="P:proteolysis"/>
    <property type="evidence" value="ECO:0007669"/>
    <property type="project" value="UniProtKB-KW"/>
</dbReference>
<organism evidence="11 12">
    <name type="scientific">Guptibacillus hwajinpoensis</name>
    <dbReference type="NCBI Taxonomy" id="208199"/>
    <lineage>
        <taxon>Bacteria</taxon>
        <taxon>Bacillati</taxon>
        <taxon>Bacillota</taxon>
        <taxon>Bacilli</taxon>
        <taxon>Bacillales</taxon>
        <taxon>Guptibacillaceae</taxon>
        <taxon>Guptibacillus</taxon>
    </lineage>
</organism>
<keyword evidence="12" id="KW-1185">Reference proteome</keyword>
<keyword evidence="4" id="KW-0479">Metal-binding</keyword>
<feature type="domain" description="Peptidase M14" evidence="10">
    <location>
        <begin position="48"/>
        <end position="330"/>
    </location>
</feature>
<dbReference type="CDD" id="cd03857">
    <property type="entry name" value="M14-like"/>
    <property type="match status" value="1"/>
</dbReference>
<evidence type="ECO:0000256" key="9">
    <source>
        <dbReference type="SAM" id="SignalP"/>
    </source>
</evidence>
<comment type="cofactor">
    <cofactor evidence="1">
        <name>Zn(2+)</name>
        <dbReference type="ChEBI" id="CHEBI:29105"/>
    </cofactor>
</comment>
<dbReference type="PROSITE" id="PS00132">
    <property type="entry name" value="CARBOXYPEPT_ZN_1"/>
    <property type="match status" value="1"/>
</dbReference>
<protein>
    <submittedName>
        <fullName evidence="11">Carboxypeptidase</fullName>
    </submittedName>
</protein>
<reference evidence="11" key="1">
    <citation type="submission" date="2015-06" db="EMBL/GenBank/DDBJ databases">
        <authorList>
            <person name="Liu B."/>
            <person name="Wang J."/>
            <person name="Zhu Y."/>
            <person name="Liu G."/>
            <person name="Chen Q."/>
            <person name="Zheng C."/>
            <person name="Che J."/>
            <person name="Ge C."/>
            <person name="Shi H."/>
            <person name="Pan Z."/>
            <person name="Liu X."/>
        </authorList>
    </citation>
    <scope>NUCLEOTIDE SEQUENCE [LARGE SCALE GENOMIC DNA]</scope>
    <source>
        <strain evidence="11">DSM 16346</strain>
    </source>
</reference>
<dbReference type="OrthoDB" id="9758209at2"/>
<feature type="chain" id="PRO_5005269152" evidence="9">
    <location>
        <begin position="29"/>
        <end position="350"/>
    </location>
</feature>
<dbReference type="EMBL" id="LELK01000004">
    <property type="protein sequence ID" value="KMM36796.1"/>
    <property type="molecule type" value="Genomic_DNA"/>
</dbReference>
<dbReference type="SUPFAM" id="SSF53187">
    <property type="entry name" value="Zn-dependent exopeptidases"/>
    <property type="match status" value="1"/>
</dbReference>
<keyword evidence="6" id="KW-0862">Zinc</keyword>
<feature type="signal peptide" evidence="9">
    <location>
        <begin position="1"/>
        <end position="28"/>
    </location>
</feature>
<dbReference type="GO" id="GO:0008270">
    <property type="term" value="F:zinc ion binding"/>
    <property type="evidence" value="ECO:0007669"/>
    <property type="project" value="InterPro"/>
</dbReference>
<dbReference type="Proteomes" id="UP000035996">
    <property type="component" value="Unassembled WGS sequence"/>
</dbReference>
<dbReference type="InterPro" id="IPR000834">
    <property type="entry name" value="Peptidase_M14"/>
</dbReference>
<keyword evidence="3" id="KW-0645">Protease</keyword>
<keyword evidence="7" id="KW-0482">Metalloprotease</keyword>
<dbReference type="Gene3D" id="3.40.630.10">
    <property type="entry name" value="Zn peptidases"/>
    <property type="match status" value="1"/>
</dbReference>
<dbReference type="InterPro" id="IPR057246">
    <property type="entry name" value="CARBOXYPEPT_ZN_1"/>
</dbReference>